<dbReference type="PATRIC" id="fig|445709.3.peg.3474"/>
<dbReference type="Gene3D" id="1.10.10.920">
    <property type="match status" value="1"/>
</dbReference>
<reference evidence="20" key="1">
    <citation type="submission" date="2015-06" db="EMBL/GenBank/DDBJ databases">
        <authorList>
            <person name="Lim Y.L."/>
            <person name="Ee R."/>
            <person name="Yong D."/>
            <person name="How K.Y."/>
            <person name="Yin W.F."/>
            <person name="Chan K.G."/>
        </authorList>
    </citation>
    <scope>NUCLEOTIDE SEQUENCE [LARGE SCALE GENOMIC DNA]</scope>
    <source>
        <strain evidence="20">DSM 25325</strain>
    </source>
</reference>
<dbReference type="EMBL" id="CP011568">
    <property type="protein sequence ID" value="AKJ69561.1"/>
    <property type="molecule type" value="Genomic_DNA"/>
</dbReference>
<comment type="subunit">
    <text evidence="4">Monomer.</text>
</comment>
<evidence type="ECO:0000256" key="5">
    <source>
        <dbReference type="ARBA" id="ARBA00022485"/>
    </source>
</evidence>
<feature type="binding site" evidence="16">
    <location>
        <position position="64"/>
    </location>
    <ligand>
        <name>S-adenosyl-L-methionine</name>
        <dbReference type="ChEBI" id="CHEBI:59789"/>
        <label>1</label>
    </ligand>
</feature>
<dbReference type="GO" id="GO:0051539">
    <property type="term" value="F:4 iron, 4 sulfur cluster binding"/>
    <property type="evidence" value="ECO:0007669"/>
    <property type="project" value="UniProtKB-KW"/>
</dbReference>
<keyword evidence="7 15" id="KW-0949">S-adenosyl-L-methionine</keyword>
<dbReference type="SFLD" id="SFLDG01082">
    <property type="entry name" value="B12-binding_domain_containing"/>
    <property type="match status" value="1"/>
</dbReference>
<feature type="binding site" evidence="16">
    <location>
        <position position="221"/>
    </location>
    <ligand>
        <name>S-adenosyl-L-methionine</name>
        <dbReference type="ChEBI" id="CHEBI:59789"/>
        <label>2</label>
    </ligand>
</feature>
<feature type="binding site" evidence="16">
    <location>
        <position position="341"/>
    </location>
    <ligand>
        <name>S-adenosyl-L-methionine</name>
        <dbReference type="ChEBI" id="CHEBI:59789"/>
        <label>1</label>
    </ligand>
</feature>
<dbReference type="RefSeq" id="WP_047215476.1">
    <property type="nucleotide sequence ID" value="NZ_CP011568.3"/>
</dbReference>
<dbReference type="InterPro" id="IPR004558">
    <property type="entry name" value="Coprogen_oxidase_HemN"/>
</dbReference>
<evidence type="ECO:0000256" key="1">
    <source>
        <dbReference type="ARBA" id="ARBA00004496"/>
    </source>
</evidence>
<evidence type="ECO:0000256" key="2">
    <source>
        <dbReference type="ARBA" id="ARBA00004785"/>
    </source>
</evidence>
<feature type="binding site" evidence="16">
    <location>
        <begin position="123"/>
        <end position="124"/>
    </location>
    <ligand>
        <name>S-adenosyl-L-methionine</name>
        <dbReference type="ChEBI" id="CHEBI:59789"/>
        <label>2</label>
    </ligand>
</feature>
<dbReference type="CDD" id="cd01335">
    <property type="entry name" value="Radical_SAM"/>
    <property type="match status" value="1"/>
</dbReference>
<evidence type="ECO:0000256" key="7">
    <source>
        <dbReference type="ARBA" id="ARBA00022691"/>
    </source>
</evidence>
<dbReference type="PIRSF" id="PIRSF000167">
    <property type="entry name" value="HemN"/>
    <property type="match status" value="1"/>
</dbReference>
<proteinExistence type="inferred from homology"/>
<dbReference type="STRING" id="445709.ABW99_16435"/>
<feature type="binding site" evidence="16">
    <location>
        <position position="184"/>
    </location>
    <ligand>
        <name>S-adenosyl-L-methionine</name>
        <dbReference type="ChEBI" id="CHEBI:59789"/>
        <label>2</label>
    </ligand>
</feature>
<dbReference type="GO" id="GO:0046872">
    <property type="term" value="F:metal ion binding"/>
    <property type="evidence" value="ECO:0007669"/>
    <property type="project" value="UniProtKB-KW"/>
</dbReference>
<dbReference type="InterPro" id="IPR034505">
    <property type="entry name" value="Coproporphyrinogen-III_oxidase"/>
</dbReference>
<evidence type="ECO:0000256" key="6">
    <source>
        <dbReference type="ARBA" id="ARBA00022490"/>
    </source>
</evidence>
<comment type="catalytic activity">
    <reaction evidence="14 15">
        <text>coproporphyrinogen III + 2 S-adenosyl-L-methionine = protoporphyrinogen IX + 2 5'-deoxyadenosine + 2 L-methionine + 2 CO2</text>
        <dbReference type="Rhea" id="RHEA:15425"/>
        <dbReference type="ChEBI" id="CHEBI:16526"/>
        <dbReference type="ChEBI" id="CHEBI:17319"/>
        <dbReference type="ChEBI" id="CHEBI:57307"/>
        <dbReference type="ChEBI" id="CHEBI:57309"/>
        <dbReference type="ChEBI" id="CHEBI:57844"/>
        <dbReference type="ChEBI" id="CHEBI:59789"/>
        <dbReference type="EC" id="1.3.98.3"/>
    </reaction>
</comment>
<keyword evidence="6 15" id="KW-0963">Cytoplasm</keyword>
<dbReference type="PANTHER" id="PTHR13932">
    <property type="entry name" value="COPROPORPHYRINIGEN III OXIDASE"/>
    <property type="match status" value="1"/>
</dbReference>
<dbReference type="UniPathway" id="UPA00251">
    <property type="reaction ID" value="UER00323"/>
</dbReference>
<dbReference type="SUPFAM" id="SSF102114">
    <property type="entry name" value="Radical SAM enzymes"/>
    <property type="match status" value="1"/>
</dbReference>
<evidence type="ECO:0000256" key="11">
    <source>
        <dbReference type="ARBA" id="ARBA00023014"/>
    </source>
</evidence>
<evidence type="ECO:0000256" key="8">
    <source>
        <dbReference type="ARBA" id="ARBA00022723"/>
    </source>
</evidence>
<feature type="binding site" evidence="17">
    <location>
        <position position="70"/>
    </location>
    <ligand>
        <name>[4Fe-4S] cluster</name>
        <dbReference type="ChEBI" id="CHEBI:49883"/>
        <note>4Fe-4S-S-AdoMet</note>
    </ligand>
</feature>
<feature type="binding site" evidence="17">
    <location>
        <position position="77"/>
    </location>
    <ligand>
        <name>[4Fe-4S] cluster</name>
        <dbReference type="ChEBI" id="CHEBI:49883"/>
        <note>4Fe-4S-S-AdoMet</note>
    </ligand>
</feature>
<evidence type="ECO:0000256" key="10">
    <source>
        <dbReference type="ARBA" id="ARBA00023004"/>
    </source>
</evidence>
<dbReference type="InterPro" id="IPR058240">
    <property type="entry name" value="rSAM_sf"/>
</dbReference>
<dbReference type="NCBIfam" id="TIGR00538">
    <property type="entry name" value="hemN"/>
    <property type="match status" value="1"/>
</dbReference>
<evidence type="ECO:0000256" key="3">
    <source>
        <dbReference type="ARBA" id="ARBA00005493"/>
    </source>
</evidence>
<feature type="binding site" evidence="16">
    <location>
        <position position="157"/>
    </location>
    <ligand>
        <name>S-adenosyl-L-methionine</name>
        <dbReference type="ChEBI" id="CHEBI:59789"/>
        <label>1</label>
    </ligand>
</feature>
<dbReference type="EC" id="1.3.98.3" evidence="15"/>
<feature type="binding site" evidence="16">
    <location>
        <position position="122"/>
    </location>
    <ligand>
        <name>S-adenosyl-L-methionine</name>
        <dbReference type="ChEBI" id="CHEBI:59789"/>
        <label>1</label>
    </ligand>
</feature>
<evidence type="ECO:0000313" key="20">
    <source>
        <dbReference type="Proteomes" id="UP000036700"/>
    </source>
</evidence>
<dbReference type="AlphaFoldDB" id="A0A0G3EXV7"/>
<feature type="domain" description="Radical SAM core" evidence="18">
    <location>
        <begin position="55"/>
        <end position="292"/>
    </location>
</feature>
<evidence type="ECO:0000256" key="17">
    <source>
        <dbReference type="PIRSR" id="PIRSR000167-2"/>
    </source>
</evidence>
<accession>A0A0G3EXV7</accession>
<sequence>MANPSEALSVDDLFDPALLHKYDLNGPRYTSYPTAPQFHDRFGAAEYRQAIAQSPQSGQPLSLYMHLPFCDTVCFYCACNKVITRNRARTRPYLERLYREIAAQAALFDGTRRPIAQLHWGGGTPTFLSHDEMSELMAVTGDHFQLLGDDQGEYSIEVDPREASPDTIALLRELGFNRLSVGVQDFDPQVQQAVNRIQPRAVTEATVNAARQTGFRSISLDLIYGLPHQSVASFSRTLDAVLELAPDRLSVFNYAHLPQFFKMQQQIDESALPGPAEKLAILKTSIERLGEAGYVYIGMDHFARPDDELAQAQVNRTLYRNFQGYSTHADCDLIGLGVSAIGKIGNFYAQNLKVLPDYQNAIDAEGLAVTRGIMLNDDDLLRRAVINQLMCHFELPLGPLQTQFGIDPANYFSDEFERLRAFEADGLLAIEPDRLRVLPAGRLLVRNICMVFDRYLTAQPAQRFSKTL</sequence>
<dbReference type="InterPro" id="IPR007197">
    <property type="entry name" value="rSAM"/>
</dbReference>
<dbReference type="SFLD" id="SFLDG01065">
    <property type="entry name" value="anaerobic_coproporphyrinogen-I"/>
    <property type="match status" value="1"/>
</dbReference>
<dbReference type="PANTHER" id="PTHR13932:SF6">
    <property type="entry name" value="OXYGEN-INDEPENDENT COPROPORPHYRINOGEN III OXIDASE"/>
    <property type="match status" value="1"/>
</dbReference>
<feature type="binding site" evidence="16">
    <location>
        <begin position="76"/>
        <end position="78"/>
    </location>
    <ligand>
        <name>S-adenosyl-L-methionine</name>
        <dbReference type="ChEBI" id="CHEBI:59789"/>
        <label>2</label>
    </ligand>
</feature>
<evidence type="ECO:0000256" key="16">
    <source>
        <dbReference type="PIRSR" id="PIRSR000167-1"/>
    </source>
</evidence>
<comment type="function">
    <text evidence="13">Involved in the heme biosynthesis. Catalyzes the anaerobic oxidative decarboxylation of propionate groups of rings A and B of coproporphyrinogen III to yield the vinyl groups in protoporphyrinogen IX.</text>
</comment>
<keyword evidence="11 15" id="KW-0411">Iron-sulfur</keyword>
<dbReference type="GO" id="GO:0051989">
    <property type="term" value="F:coproporphyrinogen dehydrogenase activity"/>
    <property type="evidence" value="ECO:0007669"/>
    <property type="project" value="UniProtKB-EC"/>
</dbReference>
<dbReference type="GO" id="GO:0004109">
    <property type="term" value="F:coproporphyrinogen oxidase activity"/>
    <property type="evidence" value="ECO:0007669"/>
    <property type="project" value="InterPro"/>
</dbReference>
<dbReference type="FunFam" id="1.10.10.920:FF:000002">
    <property type="entry name" value="Coproporphyrinogen-III oxidase"/>
    <property type="match status" value="1"/>
</dbReference>
<evidence type="ECO:0000256" key="14">
    <source>
        <dbReference type="ARBA" id="ARBA00048321"/>
    </source>
</evidence>
<name>A0A0G3EXV7_9BURK</name>
<dbReference type="InterPro" id="IPR023404">
    <property type="entry name" value="rSAM_horseshoe"/>
</dbReference>
<evidence type="ECO:0000256" key="13">
    <source>
        <dbReference type="ARBA" id="ARBA00024295"/>
    </source>
</evidence>
<feature type="binding site" evidence="16">
    <location>
        <position position="255"/>
    </location>
    <ligand>
        <name>S-adenosyl-L-methionine</name>
        <dbReference type="ChEBI" id="CHEBI:59789"/>
        <label>2</label>
    </ligand>
</feature>
<keyword evidence="9 15" id="KW-0560">Oxidoreductase</keyword>
<evidence type="ECO:0000256" key="4">
    <source>
        <dbReference type="ARBA" id="ARBA00011245"/>
    </source>
</evidence>
<evidence type="ECO:0000256" key="15">
    <source>
        <dbReference type="PIRNR" id="PIRNR000167"/>
    </source>
</evidence>
<keyword evidence="8 15" id="KW-0479">Metal-binding</keyword>
<dbReference type="OrthoDB" id="9808022at2"/>
<dbReference type="InterPro" id="IPR006638">
    <property type="entry name" value="Elp3/MiaA/NifB-like_rSAM"/>
</dbReference>
<dbReference type="GO" id="GO:0006782">
    <property type="term" value="P:protoporphyrinogen IX biosynthetic process"/>
    <property type="evidence" value="ECO:0007669"/>
    <property type="project" value="UniProtKB-UniPathway"/>
</dbReference>
<dbReference type="PROSITE" id="PS51918">
    <property type="entry name" value="RADICAL_SAM"/>
    <property type="match status" value="1"/>
</dbReference>
<evidence type="ECO:0000256" key="9">
    <source>
        <dbReference type="ARBA" id="ARBA00023002"/>
    </source>
</evidence>
<dbReference type="Pfam" id="PF04055">
    <property type="entry name" value="Radical_SAM"/>
    <property type="match status" value="1"/>
</dbReference>
<organism evidence="19 20">
    <name type="scientific">Pandoraea thiooxydans</name>
    <dbReference type="NCBI Taxonomy" id="445709"/>
    <lineage>
        <taxon>Bacteria</taxon>
        <taxon>Pseudomonadati</taxon>
        <taxon>Pseudomonadota</taxon>
        <taxon>Betaproteobacteria</taxon>
        <taxon>Burkholderiales</taxon>
        <taxon>Burkholderiaceae</taxon>
        <taxon>Pandoraea</taxon>
    </lineage>
</organism>
<dbReference type="KEGG" id="ptx:ABW99_16435"/>
<keyword evidence="10 15" id="KW-0408">Iron</keyword>
<comment type="subcellular location">
    <subcellularLocation>
        <location evidence="1 15">Cytoplasm</location>
    </subcellularLocation>
</comment>
<dbReference type="GO" id="GO:0005737">
    <property type="term" value="C:cytoplasm"/>
    <property type="evidence" value="ECO:0007669"/>
    <property type="project" value="UniProtKB-SubCell"/>
</dbReference>
<comment type="cofactor">
    <cofactor evidence="15 17">
        <name>[4Fe-4S] cluster</name>
        <dbReference type="ChEBI" id="CHEBI:49883"/>
    </cofactor>
    <text evidence="15 17">Binds 1 [4Fe-4S] cluster. The cluster is coordinated with 3 cysteines and an exchangeable S-adenosyl-L-methionine.</text>
</comment>
<dbReference type="SMART" id="SM00729">
    <property type="entry name" value="Elp3"/>
    <property type="match status" value="1"/>
</dbReference>
<comment type="pathway">
    <text evidence="2 15">Porphyrin-containing compound metabolism; protoporphyrin-IX biosynthesis; protoporphyrinogen-IX from coproporphyrinogen-III (AdoMet route): step 1/1.</text>
</comment>
<dbReference type="SFLD" id="SFLDS00029">
    <property type="entry name" value="Radical_SAM"/>
    <property type="match status" value="1"/>
</dbReference>
<keyword evidence="12 15" id="KW-0627">Porphyrin biosynthesis</keyword>
<dbReference type="Gene3D" id="3.80.30.20">
    <property type="entry name" value="tm_1862 like domain"/>
    <property type="match status" value="1"/>
</dbReference>
<feature type="binding site" evidence="16">
    <location>
        <position position="196"/>
    </location>
    <ligand>
        <name>S-adenosyl-L-methionine</name>
        <dbReference type="ChEBI" id="CHEBI:59789"/>
        <label>2</label>
    </ligand>
</feature>
<evidence type="ECO:0000313" key="19">
    <source>
        <dbReference type="EMBL" id="AKJ69561.1"/>
    </source>
</evidence>
<evidence type="ECO:0000259" key="18">
    <source>
        <dbReference type="PROSITE" id="PS51918"/>
    </source>
</evidence>
<dbReference type="Proteomes" id="UP000036700">
    <property type="component" value="Chromosome"/>
</dbReference>
<feature type="binding site" evidence="17">
    <location>
        <position position="74"/>
    </location>
    <ligand>
        <name>[4Fe-4S] cluster</name>
        <dbReference type="ChEBI" id="CHEBI:49883"/>
        <note>4Fe-4S-S-AdoMet</note>
    </ligand>
</feature>
<protein>
    <recommendedName>
        <fullName evidence="15">Coproporphyrinogen-III oxidase</fullName>
        <ecNumber evidence="15">1.3.98.3</ecNumber>
    </recommendedName>
</protein>
<keyword evidence="20" id="KW-1185">Reference proteome</keyword>
<dbReference type="FunFam" id="3.80.30.20:FF:000012">
    <property type="entry name" value="Coproporphyrinogen-III oxidase"/>
    <property type="match status" value="1"/>
</dbReference>
<evidence type="ECO:0000256" key="12">
    <source>
        <dbReference type="ARBA" id="ARBA00023244"/>
    </source>
</evidence>
<comment type="similarity">
    <text evidence="3 15">Belongs to the anaerobic coproporphyrinogen-III oxidase family.</text>
</comment>
<dbReference type="Pfam" id="PF06969">
    <property type="entry name" value="HemN_C"/>
    <property type="match status" value="1"/>
</dbReference>
<keyword evidence="5 15" id="KW-0004">4Fe-4S</keyword>
<gene>
    <name evidence="19" type="ORF">ABW99_16435</name>
</gene>
<dbReference type="InterPro" id="IPR010723">
    <property type="entry name" value="HemN_C"/>
</dbReference>